<dbReference type="CDD" id="cd06326">
    <property type="entry name" value="PBP1_ABC_ligand_binding-like"/>
    <property type="match status" value="1"/>
</dbReference>
<dbReference type="RefSeq" id="WP_111875686.1">
    <property type="nucleotide sequence ID" value="NZ_CBCSGC010000108.1"/>
</dbReference>
<dbReference type="PANTHER" id="PTHR47235">
    <property type="entry name" value="BLR6548 PROTEIN"/>
    <property type="match status" value="1"/>
</dbReference>
<sequence>MTLSWRQAGAALALSAATLLAAPLAQAQLLIGQTAGFTGPVAAGVQETTEGARLYLQAVNARGGIHGQKVELVSLDDKFEPAQTLANARKLVEEQNVLALFLTRGTPHTEGLIPLLDKYGVPLVGPSTGAMVLHRPVRKHIFNVRATYQREAEKAISHLASMGITRVAVVITDDSFGADGLAGALKGFEAAKLKPVLQERFDRAKPDFTAIAPKVVQSQAQAVLMVASGAATAEGYAAFRAAGSGAQLITLSNNASSGFAKSLGTNGRGVIVTQVFPNERATNFPLVREAHELAKAQGKEVSPAMLEGLAAAKVLVEGLRRAGPKPTRERLQAALEGIQKFDIGGLEVNFSPEDHTGLDFADLSIIGTDGKFRR</sequence>
<evidence type="ECO:0000256" key="5">
    <source>
        <dbReference type="SAM" id="SignalP"/>
    </source>
</evidence>
<comment type="caution">
    <text evidence="7">The sequence shown here is derived from an EMBL/GenBank/DDBJ whole genome shotgun (WGS) entry which is preliminary data.</text>
</comment>
<evidence type="ECO:0000313" key="8">
    <source>
        <dbReference type="Proteomes" id="UP000248856"/>
    </source>
</evidence>
<dbReference type="InterPro" id="IPR028081">
    <property type="entry name" value="Leu-bd"/>
</dbReference>
<accession>A0A328ZHL9</accession>
<keyword evidence="8" id="KW-1185">Reference proteome</keyword>
<evidence type="ECO:0000259" key="6">
    <source>
        <dbReference type="Pfam" id="PF13458"/>
    </source>
</evidence>
<dbReference type="Gene3D" id="3.40.50.2300">
    <property type="match status" value="2"/>
</dbReference>
<feature type="signal peptide" evidence="5">
    <location>
        <begin position="1"/>
        <end position="27"/>
    </location>
</feature>
<dbReference type="AlphaFoldDB" id="A0A328ZHL9"/>
<evidence type="ECO:0000256" key="3">
    <source>
        <dbReference type="ARBA" id="ARBA00022729"/>
    </source>
</evidence>
<dbReference type="InterPro" id="IPR000709">
    <property type="entry name" value="Leu_Ile_Val-bd"/>
</dbReference>
<organism evidence="7 8">
    <name type="scientific">Paracidovorax anthurii</name>
    <dbReference type="NCBI Taxonomy" id="78229"/>
    <lineage>
        <taxon>Bacteria</taxon>
        <taxon>Pseudomonadati</taxon>
        <taxon>Pseudomonadota</taxon>
        <taxon>Betaproteobacteria</taxon>
        <taxon>Burkholderiales</taxon>
        <taxon>Comamonadaceae</taxon>
        <taxon>Paracidovorax</taxon>
    </lineage>
</organism>
<feature type="domain" description="Leucine-binding protein" evidence="6">
    <location>
        <begin position="31"/>
        <end position="356"/>
    </location>
</feature>
<evidence type="ECO:0000256" key="4">
    <source>
        <dbReference type="ARBA" id="ARBA00022970"/>
    </source>
</evidence>
<dbReference type="Proteomes" id="UP000248856">
    <property type="component" value="Unassembled WGS sequence"/>
</dbReference>
<dbReference type="SUPFAM" id="SSF53822">
    <property type="entry name" value="Periplasmic binding protein-like I"/>
    <property type="match status" value="1"/>
</dbReference>
<dbReference type="InterPro" id="IPR028082">
    <property type="entry name" value="Peripla_BP_I"/>
</dbReference>
<comment type="similarity">
    <text evidence="1">Belongs to the leucine-binding protein family.</text>
</comment>
<evidence type="ECO:0000256" key="2">
    <source>
        <dbReference type="ARBA" id="ARBA00022448"/>
    </source>
</evidence>
<keyword evidence="2" id="KW-0813">Transport</keyword>
<name>A0A328ZHL9_9BURK</name>
<dbReference type="PRINTS" id="PR00337">
    <property type="entry name" value="LEUILEVALBP"/>
</dbReference>
<keyword evidence="4" id="KW-0029">Amino-acid transport</keyword>
<protein>
    <submittedName>
        <fullName evidence="7">Amino acid/amide ABC transporter substrate-binding protein (HAAT family)</fullName>
    </submittedName>
</protein>
<evidence type="ECO:0000256" key="1">
    <source>
        <dbReference type="ARBA" id="ARBA00010062"/>
    </source>
</evidence>
<reference evidence="7 8" key="1">
    <citation type="submission" date="2018-06" db="EMBL/GenBank/DDBJ databases">
        <title>Genomic Encyclopedia of Archaeal and Bacterial Type Strains, Phase II (KMG-II): from individual species to whole genera.</title>
        <authorList>
            <person name="Goeker M."/>
        </authorList>
    </citation>
    <scope>NUCLEOTIDE SEQUENCE [LARGE SCALE GENOMIC DNA]</scope>
    <source>
        <strain evidence="7 8">CFPB 3232</strain>
    </source>
</reference>
<evidence type="ECO:0000313" key="7">
    <source>
        <dbReference type="EMBL" id="RAR85780.1"/>
    </source>
</evidence>
<dbReference type="GO" id="GO:0006865">
    <property type="term" value="P:amino acid transport"/>
    <property type="evidence" value="ECO:0007669"/>
    <property type="project" value="UniProtKB-KW"/>
</dbReference>
<proteinExistence type="inferred from homology"/>
<gene>
    <name evidence="7" type="ORF">AX018_10038</name>
</gene>
<dbReference type="Pfam" id="PF13458">
    <property type="entry name" value="Peripla_BP_6"/>
    <property type="match status" value="1"/>
</dbReference>
<feature type="chain" id="PRO_5016430975" evidence="5">
    <location>
        <begin position="28"/>
        <end position="374"/>
    </location>
</feature>
<dbReference type="OrthoDB" id="9777352at2"/>
<keyword evidence="3 5" id="KW-0732">Signal</keyword>
<dbReference type="PANTHER" id="PTHR47235:SF1">
    <property type="entry name" value="BLR6548 PROTEIN"/>
    <property type="match status" value="1"/>
</dbReference>
<dbReference type="EMBL" id="QLTA01000003">
    <property type="protein sequence ID" value="RAR85780.1"/>
    <property type="molecule type" value="Genomic_DNA"/>
</dbReference>